<dbReference type="SMART" id="SM00822">
    <property type="entry name" value="PKS_KR"/>
    <property type="match status" value="1"/>
</dbReference>
<dbReference type="EC" id="1.1.1.298" evidence="4"/>
<evidence type="ECO:0000259" key="12">
    <source>
        <dbReference type="SMART" id="SM00822"/>
    </source>
</evidence>
<dbReference type="InterPro" id="IPR002347">
    <property type="entry name" value="SDR_fam"/>
</dbReference>
<evidence type="ECO:0000256" key="3">
    <source>
        <dbReference type="ARBA" id="ARBA00043812"/>
    </source>
</evidence>
<dbReference type="Gene3D" id="3.40.50.720">
    <property type="entry name" value="NAD(P)-binding Rossmann-like Domain"/>
    <property type="match status" value="1"/>
</dbReference>
<dbReference type="AlphaFoldDB" id="A0A9X2FZW5"/>
<dbReference type="InterPro" id="IPR020904">
    <property type="entry name" value="Sc_DH/Rdtase_CS"/>
</dbReference>
<dbReference type="PRINTS" id="PR00081">
    <property type="entry name" value="GDHRDH"/>
</dbReference>
<organism evidence="13 14">
    <name type="scientific">Promicromonospora thailandica</name>
    <dbReference type="NCBI Taxonomy" id="765201"/>
    <lineage>
        <taxon>Bacteria</taxon>
        <taxon>Bacillati</taxon>
        <taxon>Actinomycetota</taxon>
        <taxon>Actinomycetes</taxon>
        <taxon>Micrococcales</taxon>
        <taxon>Promicromonosporaceae</taxon>
        <taxon>Promicromonospora</taxon>
    </lineage>
</organism>
<dbReference type="SUPFAM" id="SSF51735">
    <property type="entry name" value="NAD(P)-binding Rossmann-fold domains"/>
    <property type="match status" value="1"/>
</dbReference>
<evidence type="ECO:0000313" key="14">
    <source>
        <dbReference type="Proteomes" id="UP001139493"/>
    </source>
</evidence>
<comment type="caution">
    <text evidence="13">The sequence shown here is derived from an EMBL/GenBank/DDBJ whole genome shotgun (WGS) entry which is preliminary data.</text>
</comment>
<evidence type="ECO:0000256" key="4">
    <source>
        <dbReference type="ARBA" id="ARBA00044050"/>
    </source>
</evidence>
<dbReference type="GO" id="GO:0035527">
    <property type="term" value="F:3-hydroxypropionate dehydrogenase (NADP+) activity"/>
    <property type="evidence" value="ECO:0007669"/>
    <property type="project" value="UniProtKB-EC"/>
</dbReference>
<evidence type="ECO:0000256" key="10">
    <source>
        <dbReference type="ARBA" id="ARBA00047274"/>
    </source>
</evidence>
<dbReference type="InterPro" id="IPR057326">
    <property type="entry name" value="KR_dom"/>
</dbReference>
<protein>
    <recommendedName>
        <fullName evidence="6">NADP-dependent 3-hydroxy acid dehydrogenase YdfG</fullName>
        <ecNumber evidence="4">1.1.1.298</ecNumber>
        <ecNumber evidence="5">1.1.1.381</ecNumber>
    </recommendedName>
    <alternativeName>
        <fullName evidence="8">L-allo-threonine dehydrogenase</fullName>
    </alternativeName>
    <alternativeName>
        <fullName evidence="7">Malonic semialdehyde reductase</fullName>
    </alternativeName>
</protein>
<dbReference type="Proteomes" id="UP001139493">
    <property type="component" value="Unassembled WGS sequence"/>
</dbReference>
<name>A0A9X2FZW5_9MICO</name>
<keyword evidence="14" id="KW-1185">Reference proteome</keyword>
<dbReference type="EMBL" id="JAMTCS010000004">
    <property type="protein sequence ID" value="MCP2264269.1"/>
    <property type="molecule type" value="Genomic_DNA"/>
</dbReference>
<dbReference type="RefSeq" id="WP_253834485.1">
    <property type="nucleotide sequence ID" value="NZ_JAMTCS010000004.1"/>
</dbReference>
<dbReference type="PIRSF" id="PIRSF000126">
    <property type="entry name" value="11-beta-HSD1"/>
    <property type="match status" value="1"/>
</dbReference>
<proteinExistence type="inferred from homology"/>
<evidence type="ECO:0000256" key="9">
    <source>
        <dbReference type="ARBA" id="ARBA00045650"/>
    </source>
</evidence>
<evidence type="ECO:0000313" key="13">
    <source>
        <dbReference type="EMBL" id="MCP2264269.1"/>
    </source>
</evidence>
<evidence type="ECO:0000256" key="11">
    <source>
        <dbReference type="RuleBase" id="RU000363"/>
    </source>
</evidence>
<dbReference type="EC" id="1.1.1.381" evidence="5"/>
<evidence type="ECO:0000256" key="8">
    <source>
        <dbReference type="ARBA" id="ARBA00044349"/>
    </source>
</evidence>
<comment type="similarity">
    <text evidence="1 11">Belongs to the short-chain dehydrogenases/reductases (SDR) family.</text>
</comment>
<dbReference type="Pfam" id="PF00106">
    <property type="entry name" value="adh_short"/>
    <property type="match status" value="1"/>
</dbReference>
<comment type="catalytic activity">
    <reaction evidence="10">
        <text>3-hydroxypropanoate + NADP(+) = 3-oxopropanoate + NADPH + H(+)</text>
        <dbReference type="Rhea" id="RHEA:26438"/>
        <dbReference type="ChEBI" id="CHEBI:15378"/>
        <dbReference type="ChEBI" id="CHEBI:16510"/>
        <dbReference type="ChEBI" id="CHEBI:33190"/>
        <dbReference type="ChEBI" id="CHEBI:57783"/>
        <dbReference type="ChEBI" id="CHEBI:58349"/>
        <dbReference type="EC" id="1.1.1.298"/>
    </reaction>
</comment>
<reference evidence="13" key="1">
    <citation type="submission" date="2022-06" db="EMBL/GenBank/DDBJ databases">
        <title>Genomic Encyclopedia of Archaeal and Bacterial Type Strains, Phase II (KMG-II): from individual species to whole genera.</title>
        <authorList>
            <person name="Goeker M."/>
        </authorList>
    </citation>
    <scope>NUCLEOTIDE SEQUENCE</scope>
    <source>
        <strain evidence="13">DSM 26652</strain>
    </source>
</reference>
<comment type="function">
    <text evidence="9">NADP-dependent dehydrogenase with broad substrate specificity acting on 3-hydroxy acids. Catalyzes the NADP-dependent oxidation of L-allo-threonine to L-2-amino-3-keto-butyrate, which is spontaneously decarboxylated into aminoacetone. Also acts on D-threonine, L-serine, D-serine, D-3-hydroxyisobutyrate, L-3-hydroxyisobutyrate, D-glycerate and L-glycerate. Able to catalyze the reduction of the malonic semialdehyde to 3-hydroxypropionic acid. YdfG is apparently supplementing RutE, the presumed malonic semialdehyde reductase involved in pyrimidine degradation since both are able to detoxify malonic semialdehyde.</text>
</comment>
<accession>A0A9X2FZW5</accession>
<evidence type="ECO:0000256" key="5">
    <source>
        <dbReference type="ARBA" id="ARBA00044059"/>
    </source>
</evidence>
<comment type="catalytic activity">
    <reaction evidence="3">
        <text>L-allo-threonine + NADP(+) = aminoacetone + CO2 + NADPH</text>
        <dbReference type="Rhea" id="RHEA:43524"/>
        <dbReference type="ChEBI" id="CHEBI:16526"/>
        <dbReference type="ChEBI" id="CHEBI:57783"/>
        <dbReference type="ChEBI" id="CHEBI:58320"/>
        <dbReference type="ChEBI" id="CHEBI:58349"/>
        <dbReference type="ChEBI" id="CHEBI:58585"/>
        <dbReference type="EC" id="1.1.1.381"/>
    </reaction>
</comment>
<evidence type="ECO:0000256" key="1">
    <source>
        <dbReference type="ARBA" id="ARBA00006484"/>
    </source>
</evidence>
<dbReference type="PANTHER" id="PTHR43086:SF3">
    <property type="entry name" value="NADP-DEPENDENT 3-HYDROXY ACID DEHYDROGENASE YDFG"/>
    <property type="match status" value="1"/>
</dbReference>
<dbReference type="PROSITE" id="PS00061">
    <property type="entry name" value="ADH_SHORT"/>
    <property type="match status" value="1"/>
</dbReference>
<evidence type="ECO:0000256" key="2">
    <source>
        <dbReference type="ARBA" id="ARBA00023002"/>
    </source>
</evidence>
<keyword evidence="2" id="KW-0560">Oxidoreductase</keyword>
<gene>
    <name evidence="13" type="ORF">APR03_001605</name>
</gene>
<dbReference type="PANTHER" id="PTHR43086">
    <property type="entry name" value="VERY-LONG-CHAIN 3-OXOOACYL-COA REDUCTASE"/>
    <property type="match status" value="1"/>
</dbReference>
<dbReference type="PRINTS" id="PR00080">
    <property type="entry name" value="SDRFAMILY"/>
</dbReference>
<evidence type="ECO:0000256" key="7">
    <source>
        <dbReference type="ARBA" id="ARBA00044271"/>
    </source>
</evidence>
<feature type="domain" description="Ketoreductase" evidence="12">
    <location>
        <begin position="7"/>
        <end position="188"/>
    </location>
</feature>
<dbReference type="InterPro" id="IPR036291">
    <property type="entry name" value="NAD(P)-bd_dom_sf"/>
</dbReference>
<sequence>MYTYRGSTTLVTGASRGLGTAYATELARRGSDLVLVARSAAALDELAARLRTAHGVAVRTLAADLTDRTQVAGLLTDLADTPVDLLLNNAGMGPAGPFLERPLEPNQVAVDLNITALMTLSHALGRTMAARGHGGIVNVASTAAFQPMPYQAGYGATKAFVLSFTEALAEELRGTGVHVMAAHPGGTDTSFFDGTTHTMDPRHVDAPADVVRRTLDDFARGRSASYPGRRLNQIGSWAARFLPRTTTTRLAAWVNRSVGMDAVRAE</sequence>
<evidence type="ECO:0000256" key="6">
    <source>
        <dbReference type="ARBA" id="ARBA00044065"/>
    </source>
</evidence>